<comment type="caution">
    <text evidence="1">The sequence shown here is derived from an EMBL/GenBank/DDBJ whole genome shotgun (WGS) entry which is preliminary data.</text>
</comment>
<evidence type="ECO:0000313" key="2">
    <source>
        <dbReference type="Proteomes" id="UP001596042"/>
    </source>
</evidence>
<name>A0ABV9H4W6_9HYPH</name>
<dbReference type="RefSeq" id="WP_374831838.1">
    <property type="nucleotide sequence ID" value="NZ_JBHEEZ010000011.1"/>
</dbReference>
<gene>
    <name evidence="1" type="ORF">ACFO1V_04015</name>
</gene>
<dbReference type="Proteomes" id="UP001596042">
    <property type="component" value="Unassembled WGS sequence"/>
</dbReference>
<organism evidence="1 2">
    <name type="scientific">Daeguia caeni</name>
    <dbReference type="NCBI Taxonomy" id="439612"/>
    <lineage>
        <taxon>Bacteria</taxon>
        <taxon>Pseudomonadati</taxon>
        <taxon>Pseudomonadota</taxon>
        <taxon>Alphaproteobacteria</taxon>
        <taxon>Hyphomicrobiales</taxon>
        <taxon>Brucellaceae</taxon>
        <taxon>Daeguia</taxon>
    </lineage>
</organism>
<sequence length="85" mass="9252">MPCRDFEHYSGKENVRAKTENIYCTVPVNARSFAALGQVMSMVAVNSPSVQAINLTINSHEGHAHAGLFGYTLIRSSPVPIHTPL</sequence>
<dbReference type="EMBL" id="JBHSEL010000036">
    <property type="protein sequence ID" value="MFC4624394.1"/>
    <property type="molecule type" value="Genomic_DNA"/>
</dbReference>
<reference evidence="2" key="1">
    <citation type="journal article" date="2019" name="Int. J. Syst. Evol. Microbiol.">
        <title>The Global Catalogue of Microorganisms (GCM) 10K type strain sequencing project: providing services to taxonomists for standard genome sequencing and annotation.</title>
        <authorList>
            <consortium name="The Broad Institute Genomics Platform"/>
            <consortium name="The Broad Institute Genome Sequencing Center for Infectious Disease"/>
            <person name="Wu L."/>
            <person name="Ma J."/>
        </authorList>
    </citation>
    <scope>NUCLEOTIDE SEQUENCE [LARGE SCALE GENOMIC DNA]</scope>
    <source>
        <strain evidence="2">CGMCC 1.15731</strain>
    </source>
</reference>
<evidence type="ECO:0000313" key="1">
    <source>
        <dbReference type="EMBL" id="MFC4624394.1"/>
    </source>
</evidence>
<keyword evidence="2" id="KW-1185">Reference proteome</keyword>
<accession>A0ABV9H4W6</accession>
<proteinExistence type="predicted"/>
<protein>
    <submittedName>
        <fullName evidence="1">Uncharacterized protein</fullName>
    </submittedName>
</protein>